<dbReference type="InterPro" id="IPR036770">
    <property type="entry name" value="Ankyrin_rpt-contain_sf"/>
</dbReference>
<dbReference type="Pfam" id="PF12796">
    <property type="entry name" value="Ank_2"/>
    <property type="match status" value="1"/>
</dbReference>
<dbReference type="PANTHER" id="PTHR10039:SF15">
    <property type="entry name" value="NACHT DOMAIN-CONTAINING PROTEIN"/>
    <property type="match status" value="1"/>
</dbReference>
<gene>
    <name evidence="4" type="ORF">C7999DRAFT_32039</name>
</gene>
<feature type="domain" description="Protein kinase" evidence="3">
    <location>
        <begin position="574"/>
        <end position="847"/>
    </location>
</feature>
<keyword evidence="2" id="KW-0040">ANK repeat</keyword>
<dbReference type="Gene3D" id="1.10.510.10">
    <property type="entry name" value="Transferase(Phosphotransferase) domain 1"/>
    <property type="match status" value="1"/>
</dbReference>
<keyword evidence="4" id="KW-0808">Transferase</keyword>
<comment type="caution">
    <text evidence="4">The sequence shown here is derived from an EMBL/GenBank/DDBJ whole genome shotgun (WGS) entry which is preliminary data.</text>
</comment>
<dbReference type="EMBL" id="MU857652">
    <property type="protein sequence ID" value="KAK4247492.1"/>
    <property type="molecule type" value="Genomic_DNA"/>
</dbReference>
<dbReference type="Gene3D" id="1.25.40.20">
    <property type="entry name" value="Ankyrin repeat-containing domain"/>
    <property type="match status" value="1"/>
</dbReference>
<dbReference type="InterPro" id="IPR027417">
    <property type="entry name" value="P-loop_NTPase"/>
</dbReference>
<dbReference type="AlphaFoldDB" id="A0AAN7CUH3"/>
<dbReference type="PROSITE" id="PS50011">
    <property type="entry name" value="PROTEIN_KINASE_DOM"/>
    <property type="match status" value="1"/>
</dbReference>
<dbReference type="Pfam" id="PF24883">
    <property type="entry name" value="NPHP3_N"/>
    <property type="match status" value="1"/>
</dbReference>
<dbReference type="GO" id="GO:0004672">
    <property type="term" value="F:protein kinase activity"/>
    <property type="evidence" value="ECO:0007669"/>
    <property type="project" value="InterPro"/>
</dbReference>
<evidence type="ECO:0000313" key="4">
    <source>
        <dbReference type="EMBL" id="KAK4247492.1"/>
    </source>
</evidence>
<reference evidence="4" key="1">
    <citation type="journal article" date="2023" name="Mol. Phylogenet. Evol.">
        <title>Genome-scale phylogeny and comparative genomics of the fungal order Sordariales.</title>
        <authorList>
            <person name="Hensen N."/>
            <person name="Bonometti L."/>
            <person name="Westerberg I."/>
            <person name="Brannstrom I.O."/>
            <person name="Guillou S."/>
            <person name="Cros-Aarteil S."/>
            <person name="Calhoun S."/>
            <person name="Haridas S."/>
            <person name="Kuo A."/>
            <person name="Mondo S."/>
            <person name="Pangilinan J."/>
            <person name="Riley R."/>
            <person name="LaButti K."/>
            <person name="Andreopoulos B."/>
            <person name="Lipzen A."/>
            <person name="Chen C."/>
            <person name="Yan M."/>
            <person name="Daum C."/>
            <person name="Ng V."/>
            <person name="Clum A."/>
            <person name="Steindorff A."/>
            <person name="Ohm R.A."/>
            <person name="Martin F."/>
            <person name="Silar P."/>
            <person name="Natvig D.O."/>
            <person name="Lalanne C."/>
            <person name="Gautier V."/>
            <person name="Ament-Velasquez S.L."/>
            <person name="Kruys A."/>
            <person name="Hutchinson M.I."/>
            <person name="Powell A.J."/>
            <person name="Barry K."/>
            <person name="Miller A.N."/>
            <person name="Grigoriev I.V."/>
            <person name="Debuchy R."/>
            <person name="Gladieux P."/>
            <person name="Hiltunen Thoren M."/>
            <person name="Johannesson H."/>
        </authorList>
    </citation>
    <scope>NUCLEOTIDE SEQUENCE</scope>
    <source>
        <strain evidence="4">CBS 359.72</strain>
    </source>
</reference>
<dbReference type="InterPro" id="IPR002110">
    <property type="entry name" value="Ankyrin_rpt"/>
</dbReference>
<dbReference type="Pfam" id="PF22939">
    <property type="entry name" value="WHD_GPIID"/>
    <property type="match status" value="1"/>
</dbReference>
<protein>
    <submittedName>
        <fullName evidence="4">Kinase-like domain-containing protein</fullName>
    </submittedName>
</protein>
<organism evidence="4 5">
    <name type="scientific">Corynascus novoguineensis</name>
    <dbReference type="NCBI Taxonomy" id="1126955"/>
    <lineage>
        <taxon>Eukaryota</taxon>
        <taxon>Fungi</taxon>
        <taxon>Dikarya</taxon>
        <taxon>Ascomycota</taxon>
        <taxon>Pezizomycotina</taxon>
        <taxon>Sordariomycetes</taxon>
        <taxon>Sordariomycetidae</taxon>
        <taxon>Sordariales</taxon>
        <taxon>Chaetomiaceae</taxon>
        <taxon>Corynascus</taxon>
    </lineage>
</organism>
<name>A0AAN7CUH3_9PEZI</name>
<dbReference type="PROSITE" id="PS50297">
    <property type="entry name" value="ANK_REP_REGION"/>
    <property type="match status" value="1"/>
</dbReference>
<dbReference type="SUPFAM" id="SSF56112">
    <property type="entry name" value="Protein kinase-like (PK-like)"/>
    <property type="match status" value="1"/>
</dbReference>
<dbReference type="Gene3D" id="3.40.50.300">
    <property type="entry name" value="P-loop containing nucleotide triphosphate hydrolases"/>
    <property type="match status" value="1"/>
</dbReference>
<feature type="repeat" description="ANK" evidence="2">
    <location>
        <begin position="426"/>
        <end position="458"/>
    </location>
</feature>
<dbReference type="GO" id="GO:0005524">
    <property type="term" value="F:ATP binding"/>
    <property type="evidence" value="ECO:0007669"/>
    <property type="project" value="InterPro"/>
</dbReference>
<dbReference type="SUPFAM" id="SSF48403">
    <property type="entry name" value="Ankyrin repeat"/>
    <property type="match status" value="1"/>
</dbReference>
<evidence type="ECO:0000256" key="2">
    <source>
        <dbReference type="PROSITE-ProRule" id="PRU00023"/>
    </source>
</evidence>
<evidence type="ECO:0000259" key="3">
    <source>
        <dbReference type="PROSITE" id="PS50011"/>
    </source>
</evidence>
<keyword evidence="1" id="KW-0677">Repeat</keyword>
<keyword evidence="4" id="KW-0418">Kinase</keyword>
<dbReference type="Proteomes" id="UP001303647">
    <property type="component" value="Unassembled WGS sequence"/>
</dbReference>
<sequence>MADPLSTIANVLTVLRLVNIAIKYIKDVKNGASECLRLRDELHIIDHLEKKPKYGYPDFPYAYVYCSYAHRQTQTPAALLSSILQQVLQQVTTSTLPAEVLSLYQLHKKHGTRPTLVQITDVLRAVTAECIRFRIIVDALDECAESDDGALEFISALRSLDTSVALLCTSRFSSVFEEYFKGADRIEISAPRKDIEIYLDSEIQQHPRLARLVHADPALKQEIINTITREFHGMFLLAKLHLESLSTKINRKAIRVALKSLPATLDATYAEGIQRMYNQAPDLVEVAKSVMFWVICAKRPLTLSELRHLYATLELTNCTPLEDDGLPDGELLTSTCGGLIMVDREAHTVRVVHYTAEEYFERTHVEALEAARLSLANACLAYLTLPNFSDGPDQVTALIRAAACGLVDNVRVLLEQGAKLESRGFLKQTALQKAASTGAEDVVKVLIEAGADVNARSPDWTTLMSAVIGNGKLKVEDTSLFLIEQGAVLPQNHAGRRAFLAASLNSMFFILGMLEAQAAVEEPLQGPTKVQKDIEPSDPILPYFKPYYRRTPQTADFVNALDELTYEVGFSKLWWPGQSISHGGVPEMKDAHNIVTKVVAAVKIFSFKSDSSTERNWMMSAMRNELALLRKLQKDPDPALLRMIQVYACADSLEVLVVMEHVGIENLSKLLASRGKLTEQQTRIIFTQLLSAVEFLHARDWVHRDIRPESILISDQESLSIKLAGFGLTEAIPTDSDGEHHGAVETLSSPGTSWSCGLRVSKTAGDIWTCGVLLHVCLCGSSPFSDALSSKDFPYDHGEQTRRGMVHCRSRYMHLSSDPARDLLVNMLAVDIVNRFSARECLAHPWMTGSASEISEVVGEARPASLNLFGE</sequence>
<evidence type="ECO:0000313" key="5">
    <source>
        <dbReference type="Proteomes" id="UP001303647"/>
    </source>
</evidence>
<dbReference type="InterPro" id="IPR011009">
    <property type="entry name" value="Kinase-like_dom_sf"/>
</dbReference>
<dbReference type="PANTHER" id="PTHR10039">
    <property type="entry name" value="AMELOGENIN"/>
    <property type="match status" value="1"/>
</dbReference>
<dbReference type="SMART" id="SM00248">
    <property type="entry name" value="ANK"/>
    <property type="match status" value="2"/>
</dbReference>
<dbReference type="InterPro" id="IPR054471">
    <property type="entry name" value="GPIID_WHD"/>
</dbReference>
<dbReference type="PROSITE" id="PS50088">
    <property type="entry name" value="ANK_REPEAT"/>
    <property type="match status" value="1"/>
</dbReference>
<proteinExistence type="predicted"/>
<dbReference type="InterPro" id="IPR000719">
    <property type="entry name" value="Prot_kinase_dom"/>
</dbReference>
<accession>A0AAN7CUH3</accession>
<keyword evidence="5" id="KW-1185">Reference proteome</keyword>
<evidence type="ECO:0000256" key="1">
    <source>
        <dbReference type="ARBA" id="ARBA00022737"/>
    </source>
</evidence>
<dbReference type="InterPro" id="IPR056884">
    <property type="entry name" value="NPHP3-like_N"/>
</dbReference>
<reference evidence="4" key="2">
    <citation type="submission" date="2023-05" db="EMBL/GenBank/DDBJ databases">
        <authorList>
            <consortium name="Lawrence Berkeley National Laboratory"/>
            <person name="Steindorff A."/>
            <person name="Hensen N."/>
            <person name="Bonometti L."/>
            <person name="Westerberg I."/>
            <person name="Brannstrom I.O."/>
            <person name="Guillou S."/>
            <person name="Cros-Aarteil S."/>
            <person name="Calhoun S."/>
            <person name="Haridas S."/>
            <person name="Kuo A."/>
            <person name="Mondo S."/>
            <person name="Pangilinan J."/>
            <person name="Riley R."/>
            <person name="Labutti K."/>
            <person name="Andreopoulos B."/>
            <person name="Lipzen A."/>
            <person name="Chen C."/>
            <person name="Yanf M."/>
            <person name="Daum C."/>
            <person name="Ng V."/>
            <person name="Clum A."/>
            <person name="Ohm R."/>
            <person name="Martin F."/>
            <person name="Silar P."/>
            <person name="Natvig D."/>
            <person name="Lalanne C."/>
            <person name="Gautier V."/>
            <person name="Ament-Velasquez S.L."/>
            <person name="Kruys A."/>
            <person name="Hutchinson M.I."/>
            <person name="Powell A.J."/>
            <person name="Barry K."/>
            <person name="Miller A.N."/>
            <person name="Grigoriev I.V."/>
            <person name="Debuchy R."/>
            <person name="Gladieux P."/>
            <person name="Thoren M.H."/>
            <person name="Johannesson H."/>
        </authorList>
    </citation>
    <scope>NUCLEOTIDE SEQUENCE</scope>
    <source>
        <strain evidence="4">CBS 359.72</strain>
    </source>
</reference>
<dbReference type="Pfam" id="PF00069">
    <property type="entry name" value="Pkinase"/>
    <property type="match status" value="1"/>
</dbReference>